<dbReference type="EMBL" id="SLZU01000009">
    <property type="protein sequence ID" value="TCS62281.1"/>
    <property type="molecule type" value="Genomic_DNA"/>
</dbReference>
<evidence type="ECO:0008006" key="4">
    <source>
        <dbReference type="Google" id="ProtNLM"/>
    </source>
</evidence>
<name>A0A4V2UNI9_9RHOB</name>
<proteinExistence type="predicted"/>
<feature type="transmembrane region" description="Helical" evidence="1">
    <location>
        <begin position="69"/>
        <end position="94"/>
    </location>
</feature>
<keyword evidence="1" id="KW-1133">Transmembrane helix</keyword>
<comment type="caution">
    <text evidence="2">The sequence shown here is derived from an EMBL/GenBank/DDBJ whole genome shotgun (WGS) entry which is preliminary data.</text>
</comment>
<organism evidence="2 3">
    <name type="scientific">Primorskyibacter sedentarius</name>
    <dbReference type="NCBI Taxonomy" id="745311"/>
    <lineage>
        <taxon>Bacteria</taxon>
        <taxon>Pseudomonadati</taxon>
        <taxon>Pseudomonadota</taxon>
        <taxon>Alphaproteobacteria</taxon>
        <taxon>Rhodobacterales</taxon>
        <taxon>Roseobacteraceae</taxon>
        <taxon>Primorskyibacter</taxon>
    </lineage>
</organism>
<feature type="transmembrane region" description="Helical" evidence="1">
    <location>
        <begin position="133"/>
        <end position="150"/>
    </location>
</feature>
<reference evidence="2 3" key="1">
    <citation type="submission" date="2019-03" db="EMBL/GenBank/DDBJ databases">
        <title>Genomic Encyclopedia of Type Strains, Phase IV (KMG-IV): sequencing the most valuable type-strain genomes for metagenomic binning, comparative biology and taxonomic classification.</title>
        <authorList>
            <person name="Goeker M."/>
        </authorList>
    </citation>
    <scope>NUCLEOTIDE SEQUENCE [LARGE SCALE GENOMIC DNA]</scope>
    <source>
        <strain evidence="2 3">DSM 104836</strain>
    </source>
</reference>
<keyword evidence="1" id="KW-0472">Membrane</keyword>
<protein>
    <recommendedName>
        <fullName evidence="4">Yip1-like protein</fullName>
    </recommendedName>
</protein>
<dbReference type="AlphaFoldDB" id="A0A4V2UNI9"/>
<accession>A0A4V2UNI9</accession>
<dbReference type="RefSeq" id="WP_132245595.1">
    <property type="nucleotide sequence ID" value="NZ_SLZU01000009.1"/>
</dbReference>
<gene>
    <name evidence="2" type="ORF">EDD52_10920</name>
</gene>
<evidence type="ECO:0000313" key="3">
    <source>
        <dbReference type="Proteomes" id="UP000295696"/>
    </source>
</evidence>
<keyword evidence="1" id="KW-0812">Transmembrane</keyword>
<evidence type="ECO:0000256" key="1">
    <source>
        <dbReference type="SAM" id="Phobius"/>
    </source>
</evidence>
<feature type="transmembrane region" description="Helical" evidence="1">
    <location>
        <begin position="31"/>
        <end position="49"/>
    </location>
</feature>
<keyword evidence="3" id="KW-1185">Reference proteome</keyword>
<feature type="transmembrane region" description="Helical" evidence="1">
    <location>
        <begin position="106"/>
        <end position="127"/>
    </location>
</feature>
<dbReference type="OrthoDB" id="7771437at2"/>
<evidence type="ECO:0000313" key="2">
    <source>
        <dbReference type="EMBL" id="TCS62281.1"/>
    </source>
</evidence>
<sequence>MAVTQDIVATYRGPGRVMRRLLSMGQREDRALALVMAGCAVIFVAQLPRLAREAHLTGQELNPLLGGSLLAWVFIAPLMLYVLAAASHLVARLIGGRGDWYGARLALFWAILASSPLMLLNGLVAGFLGTGPALSFVGLLWLGVFCWFWARSLWVAERPEAAEGDVA</sequence>
<dbReference type="Proteomes" id="UP000295696">
    <property type="component" value="Unassembled WGS sequence"/>
</dbReference>